<dbReference type="EMBL" id="CACRXK020001215">
    <property type="protein sequence ID" value="CAB3987674.1"/>
    <property type="molecule type" value="Genomic_DNA"/>
</dbReference>
<evidence type="ECO:0000313" key="1">
    <source>
        <dbReference type="EMBL" id="CAB3987674.1"/>
    </source>
</evidence>
<comment type="caution">
    <text evidence="1">The sequence shown here is derived from an EMBL/GenBank/DDBJ whole genome shotgun (WGS) entry which is preliminary data.</text>
</comment>
<gene>
    <name evidence="1" type="ORF">PACLA_8A084424</name>
</gene>
<accession>A0A6S7G3T5</accession>
<reference evidence="1" key="1">
    <citation type="submission" date="2020-04" db="EMBL/GenBank/DDBJ databases">
        <authorList>
            <person name="Alioto T."/>
            <person name="Alioto T."/>
            <person name="Gomez Garrido J."/>
        </authorList>
    </citation>
    <scope>NUCLEOTIDE SEQUENCE</scope>
    <source>
        <strain evidence="1">A484AB</strain>
    </source>
</reference>
<sequence>MAGPLGDLYAVVEGKTKKDKNDRKDLVYAELSDFDPKASNREPPAAHHTDYADIAHIRTEPDNDYEDIPPRSNEGEYASIREVNRSNSISI</sequence>
<dbReference type="Proteomes" id="UP001152795">
    <property type="component" value="Unassembled WGS sequence"/>
</dbReference>
<keyword evidence="2" id="KW-1185">Reference proteome</keyword>
<protein>
    <submittedName>
        <fullName evidence="1">Uncharacterized protein</fullName>
    </submittedName>
</protein>
<organism evidence="1 2">
    <name type="scientific">Paramuricea clavata</name>
    <name type="common">Red gorgonian</name>
    <name type="synonym">Violescent sea-whip</name>
    <dbReference type="NCBI Taxonomy" id="317549"/>
    <lineage>
        <taxon>Eukaryota</taxon>
        <taxon>Metazoa</taxon>
        <taxon>Cnidaria</taxon>
        <taxon>Anthozoa</taxon>
        <taxon>Octocorallia</taxon>
        <taxon>Malacalcyonacea</taxon>
        <taxon>Plexauridae</taxon>
        <taxon>Paramuricea</taxon>
    </lineage>
</organism>
<proteinExistence type="predicted"/>
<name>A0A6S7G3T5_PARCT</name>
<dbReference type="AlphaFoldDB" id="A0A6S7G3T5"/>
<evidence type="ECO:0000313" key="2">
    <source>
        <dbReference type="Proteomes" id="UP001152795"/>
    </source>
</evidence>